<evidence type="ECO:0000313" key="4">
    <source>
        <dbReference type="Proteomes" id="UP000245845"/>
    </source>
</evidence>
<evidence type="ECO:0000313" key="3">
    <source>
        <dbReference type="EMBL" id="PWJ30313.1"/>
    </source>
</evidence>
<feature type="domain" description="Schlafen AlbA-2" evidence="1">
    <location>
        <begin position="6"/>
        <end position="112"/>
    </location>
</feature>
<dbReference type="AlphaFoldDB" id="A0A2Y9BCQ7"/>
<name>A0A2Y9BCQ7_9FIRM</name>
<dbReference type="Pfam" id="PF13749">
    <property type="entry name" value="HATPase_c_4"/>
    <property type="match status" value="1"/>
</dbReference>
<dbReference type="Gene3D" id="3.30.565.60">
    <property type="match status" value="1"/>
</dbReference>
<evidence type="ECO:0000259" key="1">
    <source>
        <dbReference type="Pfam" id="PF04326"/>
    </source>
</evidence>
<keyword evidence="3" id="KW-0378">Hydrolase</keyword>
<dbReference type="Pfam" id="PF04326">
    <property type="entry name" value="SLFN_AlbA_2"/>
    <property type="match status" value="1"/>
</dbReference>
<dbReference type="InterPro" id="IPR007421">
    <property type="entry name" value="Schlafen_AlbA_2_dom"/>
</dbReference>
<dbReference type="Pfam" id="PF21247">
    <property type="entry name" value="Fic-like_C"/>
    <property type="match status" value="1"/>
</dbReference>
<dbReference type="GO" id="GO:0004386">
    <property type="term" value="F:helicase activity"/>
    <property type="evidence" value="ECO:0007669"/>
    <property type="project" value="UniProtKB-KW"/>
</dbReference>
<dbReference type="InterPro" id="IPR049514">
    <property type="entry name" value="Fic-like_C"/>
</dbReference>
<dbReference type="Gene3D" id="3.30.950.30">
    <property type="entry name" value="Schlafen, AAA domain"/>
    <property type="match status" value="1"/>
</dbReference>
<sequence>MNLGIENETVEFKKSTGELKEAMNSISAILNKHQHGELYFGVKPDGSIIGQVVTEESLREVSQKIKNSIEPKIYPEVKKVVMDGRDCIYVKFAGNQTPYFSYGVARIRVADEDLIMSPQQLADYIRKGDREENRWENLISNKTIDDVDEELLKKYTNQAHDVGRIAIVYTDKKTVLNQLELSEGNHLINAGKALFADDLIQDIQMAIFATNERLTFNDIQRQHGPVLKLIDIAESYIKSNIHWRVEFTGALQRTEIPEIPIDAIREALLNSFCHKDYAAGQSNEVAIYKDRIEIYNPGAFPEGFEPQDFIDKPERPIRRNPKIARILYYSKDIESFGTGLKRIADACEKADVRYEFKKLKSGFVVCFYRPEEKVNKSTDQNNKDNFLQHSSEVPNMSIQDFARLMNYLEQPRTRKELQEFCNYSSRDYFRTKILKPLIDAKIVDLTIPDKPQSSKQKYVKHKTE</sequence>
<dbReference type="Proteomes" id="UP000245845">
    <property type="component" value="Unassembled WGS sequence"/>
</dbReference>
<keyword evidence="3" id="KW-0347">Helicase</keyword>
<dbReference type="OrthoDB" id="9807907at2"/>
<proteinExistence type="predicted"/>
<protein>
    <submittedName>
        <fullName evidence="3">ATP-dependent DNA helicase RecG</fullName>
    </submittedName>
</protein>
<feature type="domain" description="Filamentation induced by cAMP protein Fic-like C-terminal" evidence="2">
    <location>
        <begin position="402"/>
        <end position="458"/>
    </location>
</feature>
<dbReference type="InterPro" id="IPR038461">
    <property type="entry name" value="Schlafen_AlbA_2_dom_sf"/>
</dbReference>
<evidence type="ECO:0000259" key="2">
    <source>
        <dbReference type="Pfam" id="PF21247"/>
    </source>
</evidence>
<keyword evidence="3" id="KW-0067">ATP-binding</keyword>
<dbReference type="EMBL" id="QGDL01000004">
    <property type="protein sequence ID" value="PWJ30313.1"/>
    <property type="molecule type" value="Genomic_DNA"/>
</dbReference>
<organism evidence="3 4">
    <name type="scientific">Faecalicatena orotica</name>
    <dbReference type="NCBI Taxonomy" id="1544"/>
    <lineage>
        <taxon>Bacteria</taxon>
        <taxon>Bacillati</taxon>
        <taxon>Bacillota</taxon>
        <taxon>Clostridia</taxon>
        <taxon>Lachnospirales</taxon>
        <taxon>Lachnospiraceae</taxon>
        <taxon>Faecalicatena</taxon>
    </lineage>
</organism>
<accession>A0A2Y9BCQ7</accession>
<dbReference type="InterPro" id="IPR038475">
    <property type="entry name" value="RecG_C_sf"/>
</dbReference>
<dbReference type="PANTHER" id="PTHR30595">
    <property type="entry name" value="GLPR-RELATED TRANSCRIPTIONAL REPRESSOR"/>
    <property type="match status" value="1"/>
</dbReference>
<dbReference type="RefSeq" id="WP_109730745.1">
    <property type="nucleotide sequence ID" value="NZ_BAAACK010000019.1"/>
</dbReference>
<keyword evidence="3" id="KW-0547">Nucleotide-binding</keyword>
<gene>
    <name evidence="3" type="ORF">A8806_104183</name>
</gene>
<comment type="caution">
    <text evidence="3">The sequence shown here is derived from an EMBL/GenBank/DDBJ whole genome shotgun (WGS) entry which is preliminary data.</text>
</comment>
<dbReference type="PANTHER" id="PTHR30595:SF6">
    <property type="entry name" value="SCHLAFEN ALBA-2 DOMAIN-CONTAINING PROTEIN"/>
    <property type="match status" value="1"/>
</dbReference>
<reference evidence="3 4" key="1">
    <citation type="submission" date="2018-05" db="EMBL/GenBank/DDBJ databases">
        <title>The Hungate 1000. A catalogue of reference genomes from the rumen microbiome.</title>
        <authorList>
            <person name="Kelly W."/>
        </authorList>
    </citation>
    <scope>NUCLEOTIDE SEQUENCE [LARGE SCALE GENOMIC DNA]</scope>
    <source>
        <strain evidence="3 4">NLAE-zl-C242</strain>
    </source>
</reference>
<keyword evidence="4" id="KW-1185">Reference proteome</keyword>